<dbReference type="KEGG" id="gacu:117562491"/>
<organism evidence="1 2">
    <name type="scientific">Gymnodraco acuticeps</name>
    <name type="common">Antarctic dragonfish</name>
    <dbReference type="NCBI Taxonomy" id="8218"/>
    <lineage>
        <taxon>Eukaryota</taxon>
        <taxon>Metazoa</taxon>
        <taxon>Chordata</taxon>
        <taxon>Craniata</taxon>
        <taxon>Vertebrata</taxon>
        <taxon>Euteleostomi</taxon>
        <taxon>Actinopterygii</taxon>
        <taxon>Neopterygii</taxon>
        <taxon>Teleostei</taxon>
        <taxon>Neoteleostei</taxon>
        <taxon>Acanthomorphata</taxon>
        <taxon>Eupercaria</taxon>
        <taxon>Perciformes</taxon>
        <taxon>Notothenioidei</taxon>
        <taxon>Bathydraconidae</taxon>
        <taxon>Gymnodraco</taxon>
    </lineage>
</organism>
<gene>
    <name evidence="2" type="primary">LOC117562491</name>
</gene>
<sequence>MLVKVRYGESQKYVKVAETEEGYESYSTFLQKVIEKLGLPLQSELHLTDESGTEVDADVFEELLQAGNLTVKVSTGQSSVVLQNVSHTLLESDLSDTSFSVTNASSSAVSDSSDARIVLERDSGVKRVHADRESAKEMVSDVLQSKLGGEKILQEYATTKTLMDGTRRQMVNLLVADMIEVHGRIPPTHVREKCALGIITLFPCLRDPYSKNGYEHYYDADGGSGYLAWRIKTVQRNTAVQSRRCYPSTTYQDGPKSKRDFLLTCEQLTGEECREAISFIKHSADESVVKEKMKATFQCRQAMTWDQQASSTVLDVFPRFLDIPGLVDQDFTRMFGEEISGKMLARWPTFFKPRILADCKNLHSNVHVDDLLSAQQNSNESGKMGQ</sequence>
<evidence type="ECO:0000313" key="1">
    <source>
        <dbReference type="Proteomes" id="UP000515161"/>
    </source>
</evidence>
<accession>A0A6P8X857</accession>
<dbReference type="PANTHER" id="PTHR31025:SF29">
    <property type="entry name" value="SI:CH211-196P9.1"/>
    <property type="match status" value="1"/>
</dbReference>
<reference evidence="2" key="1">
    <citation type="submission" date="2025-08" db="UniProtKB">
        <authorList>
            <consortium name="RefSeq"/>
        </authorList>
    </citation>
    <scope>IDENTIFICATION</scope>
</reference>
<dbReference type="RefSeq" id="XP_034096217.1">
    <property type="nucleotide sequence ID" value="XM_034240326.1"/>
</dbReference>
<name>A0A6P8X857_GYMAC</name>
<dbReference type="AlphaFoldDB" id="A0A6P8X857"/>
<proteinExistence type="predicted"/>
<evidence type="ECO:0000313" key="2">
    <source>
        <dbReference type="RefSeq" id="XP_034096217.1"/>
    </source>
</evidence>
<dbReference type="GeneID" id="117562491"/>
<protein>
    <submittedName>
        <fullName evidence="2">Uncharacterized protein LOC117562491</fullName>
    </submittedName>
</protein>
<dbReference type="InParanoid" id="A0A6P8X857"/>
<keyword evidence="1" id="KW-1185">Reference proteome</keyword>
<dbReference type="OrthoDB" id="8940309at2759"/>
<dbReference type="PANTHER" id="PTHR31025">
    <property type="entry name" value="SI:CH211-196P9.1-RELATED"/>
    <property type="match status" value="1"/>
</dbReference>
<dbReference type="Proteomes" id="UP000515161">
    <property type="component" value="Unplaced"/>
</dbReference>